<organism evidence="4 5">
    <name type="scientific">Loigolactobacillus zhaoyuanensis</name>
    <dbReference type="NCBI Taxonomy" id="2486017"/>
    <lineage>
        <taxon>Bacteria</taxon>
        <taxon>Bacillati</taxon>
        <taxon>Bacillota</taxon>
        <taxon>Bacilli</taxon>
        <taxon>Lactobacillales</taxon>
        <taxon>Lactobacillaceae</taxon>
        <taxon>Loigolactobacillus</taxon>
    </lineage>
</organism>
<dbReference type="PANTHER" id="PTHR46558:SF15">
    <property type="entry name" value="HELIX-TURN-HELIX DOMAIN PROTEIN"/>
    <property type="match status" value="1"/>
</dbReference>
<keyword evidence="1" id="KW-0238">DNA-binding</keyword>
<name>A0ABW8UE13_9LACO</name>
<keyword evidence="2" id="KW-0812">Transmembrane</keyword>
<dbReference type="SUPFAM" id="SSF47413">
    <property type="entry name" value="lambda repressor-like DNA-binding domains"/>
    <property type="match status" value="1"/>
</dbReference>
<reference evidence="4 5" key="1">
    <citation type="submission" date="2024-08" db="EMBL/GenBank/DDBJ databases">
        <authorList>
            <person name="Arias E."/>
        </authorList>
    </citation>
    <scope>NUCLEOTIDE SEQUENCE [LARGE SCALE GENOMIC DNA]</scope>
    <source>
        <strain evidence="4 5">FAM 25317</strain>
    </source>
</reference>
<evidence type="ECO:0000259" key="3">
    <source>
        <dbReference type="PROSITE" id="PS50943"/>
    </source>
</evidence>
<dbReference type="Pfam" id="PF01381">
    <property type="entry name" value="HTH_3"/>
    <property type="match status" value="1"/>
</dbReference>
<evidence type="ECO:0000313" key="4">
    <source>
        <dbReference type="EMBL" id="MFL2030091.1"/>
    </source>
</evidence>
<dbReference type="PROSITE" id="PS50943">
    <property type="entry name" value="HTH_CROC1"/>
    <property type="match status" value="1"/>
</dbReference>
<evidence type="ECO:0000256" key="2">
    <source>
        <dbReference type="SAM" id="Phobius"/>
    </source>
</evidence>
<proteinExistence type="predicted"/>
<keyword evidence="2" id="KW-0472">Membrane</keyword>
<dbReference type="Gene3D" id="1.10.260.40">
    <property type="entry name" value="lambda repressor-like DNA-binding domains"/>
    <property type="match status" value="1"/>
</dbReference>
<accession>A0ABW8UE13</accession>
<keyword evidence="2" id="KW-1133">Transmembrane helix</keyword>
<feature type="domain" description="HTH cro/C1-type" evidence="3">
    <location>
        <begin position="7"/>
        <end position="61"/>
    </location>
</feature>
<keyword evidence="5" id="KW-1185">Reference proteome</keyword>
<sequence>MELKAQLKAQRVQHGWTQKILAEKLNVSDKTVSSWETGRSYPDIEMLLQLSELFQISLDEFLRGDTVTIKQIDRDLKSKKVYQRALLVLLAAIIGLFIFLNLYQYKNQWVDRFNPLLTLRTGYATLPAQVTYNGGKEYKKGTAKLQVPDPYKNIWVVDSPFGDGTRLSFQGGQAPASKHYALIQHKGLYVKRLSFVSWRSIPSSYQNIMAKKYERLPDLVNEPVHH</sequence>
<dbReference type="EMBL" id="JBGQPK010000058">
    <property type="protein sequence ID" value="MFL2030091.1"/>
    <property type="molecule type" value="Genomic_DNA"/>
</dbReference>
<feature type="transmembrane region" description="Helical" evidence="2">
    <location>
        <begin position="85"/>
        <end position="105"/>
    </location>
</feature>
<dbReference type="SMART" id="SM00530">
    <property type="entry name" value="HTH_XRE"/>
    <property type="match status" value="1"/>
</dbReference>
<dbReference type="PANTHER" id="PTHR46558">
    <property type="entry name" value="TRACRIPTIONAL REGULATORY PROTEIN-RELATED-RELATED"/>
    <property type="match status" value="1"/>
</dbReference>
<dbReference type="InterPro" id="IPR001387">
    <property type="entry name" value="Cro/C1-type_HTH"/>
</dbReference>
<dbReference type="RefSeq" id="WP_407137655.1">
    <property type="nucleotide sequence ID" value="NZ_JBGQPK010000058.1"/>
</dbReference>
<evidence type="ECO:0000313" key="5">
    <source>
        <dbReference type="Proteomes" id="UP001625389"/>
    </source>
</evidence>
<gene>
    <name evidence="4" type="ORF">ACEN34_10755</name>
</gene>
<protein>
    <submittedName>
        <fullName evidence="4">Helix-turn-helix domain-containing protein</fullName>
    </submittedName>
</protein>
<dbReference type="CDD" id="cd00093">
    <property type="entry name" value="HTH_XRE"/>
    <property type="match status" value="1"/>
</dbReference>
<dbReference type="Proteomes" id="UP001625389">
    <property type="component" value="Unassembled WGS sequence"/>
</dbReference>
<dbReference type="InterPro" id="IPR010982">
    <property type="entry name" value="Lambda_DNA-bd_dom_sf"/>
</dbReference>
<comment type="caution">
    <text evidence="4">The sequence shown here is derived from an EMBL/GenBank/DDBJ whole genome shotgun (WGS) entry which is preliminary data.</text>
</comment>
<evidence type="ECO:0000256" key="1">
    <source>
        <dbReference type="ARBA" id="ARBA00023125"/>
    </source>
</evidence>